<dbReference type="EMBL" id="BKZW01000003">
    <property type="protein sequence ID" value="GER90929.1"/>
    <property type="molecule type" value="Genomic_DNA"/>
</dbReference>
<dbReference type="Pfam" id="PF13185">
    <property type="entry name" value="GAF_2"/>
    <property type="match status" value="1"/>
</dbReference>
<dbReference type="Pfam" id="PF05227">
    <property type="entry name" value="CHASE3"/>
    <property type="match status" value="1"/>
</dbReference>
<name>A0A5J4KXS7_9CHLR</name>
<evidence type="ECO:0000256" key="3">
    <source>
        <dbReference type="ARBA" id="ARBA00006402"/>
    </source>
</evidence>
<evidence type="ECO:0000256" key="9">
    <source>
        <dbReference type="ARBA" id="ARBA00074306"/>
    </source>
</evidence>
<dbReference type="CDD" id="cd16922">
    <property type="entry name" value="HATPase_EvgS-ArcB-TorS-like"/>
    <property type="match status" value="1"/>
</dbReference>
<dbReference type="InterPro" id="IPR004358">
    <property type="entry name" value="Sig_transdc_His_kin-like_C"/>
</dbReference>
<dbReference type="PRINTS" id="PR00344">
    <property type="entry name" value="BCTRLSENSOR"/>
</dbReference>
<dbReference type="InterPro" id="IPR003018">
    <property type="entry name" value="GAF"/>
</dbReference>
<dbReference type="CDD" id="cd19410">
    <property type="entry name" value="HK9-like_sensor"/>
    <property type="match status" value="1"/>
</dbReference>
<dbReference type="Gene3D" id="3.30.450.40">
    <property type="match status" value="1"/>
</dbReference>
<dbReference type="EC" id="2.7.13.3" evidence="4"/>
<dbReference type="GO" id="GO:0000155">
    <property type="term" value="F:phosphorelay sensor kinase activity"/>
    <property type="evidence" value="ECO:0007669"/>
    <property type="project" value="InterPro"/>
</dbReference>
<feature type="domain" description="HAMP" evidence="14">
    <location>
        <begin position="226"/>
        <end position="274"/>
    </location>
</feature>
<dbReference type="InterPro" id="IPR007891">
    <property type="entry name" value="CHASE3"/>
</dbReference>
<dbReference type="CDD" id="cd00082">
    <property type="entry name" value="HisKA"/>
    <property type="match status" value="1"/>
</dbReference>
<evidence type="ECO:0000256" key="5">
    <source>
        <dbReference type="ARBA" id="ARBA00022553"/>
    </source>
</evidence>
<feature type="transmembrane region" description="Helical" evidence="11">
    <location>
        <begin position="193"/>
        <end position="215"/>
    </location>
</feature>
<dbReference type="PROSITE" id="PS50110">
    <property type="entry name" value="RESPONSE_REGULATORY"/>
    <property type="match status" value="1"/>
</dbReference>
<keyword evidence="8" id="KW-0902">Two-component regulatory system</keyword>
<comment type="similarity">
    <text evidence="3">In the N-terminal section; belongs to the phytochrome family.</text>
</comment>
<keyword evidence="5 10" id="KW-0597">Phosphoprotein</keyword>
<dbReference type="InterPro" id="IPR003660">
    <property type="entry name" value="HAMP_dom"/>
</dbReference>
<dbReference type="SMART" id="SM00448">
    <property type="entry name" value="REC"/>
    <property type="match status" value="1"/>
</dbReference>
<dbReference type="SMART" id="SM00304">
    <property type="entry name" value="HAMP"/>
    <property type="match status" value="1"/>
</dbReference>
<dbReference type="SMART" id="SM00387">
    <property type="entry name" value="HATPase_c"/>
    <property type="match status" value="1"/>
</dbReference>
<dbReference type="CDD" id="cd06225">
    <property type="entry name" value="HAMP"/>
    <property type="match status" value="1"/>
</dbReference>
<evidence type="ECO:0000256" key="10">
    <source>
        <dbReference type="PROSITE-ProRule" id="PRU00169"/>
    </source>
</evidence>
<dbReference type="Gene3D" id="3.40.50.2300">
    <property type="match status" value="1"/>
</dbReference>
<dbReference type="InterPro" id="IPR003661">
    <property type="entry name" value="HisK_dim/P_dom"/>
</dbReference>
<sequence>MSDILWLKASPGAQRSLITQLQRQLFLSLLLFLIFLLLSSGAGIYVSSHQQALGEQKVALHDNVNGLLQSMVDQETGLRGYIATGNPVFLEPFYNGQKNYANYLQNLKNITSSIDFDNTANALLHAQERSTAWTLLYANPQLLNVKEGNLAAARSKDKNAQGKALFDEIRKAVTSLQSSSDTDLTALQNRDNLWSGFFLGTLFLLILAVIIFLWSSFRSFMLVWRAQLANLKEATTAFGNGDFTTRVKDSKDSELNEVGHTFNKMAEELQEQQLALKDRDILEQVMQLNIVLTESLDLSELMQHFFQRMLSLLDIQVAALYLCDEDQQQLTLFSSRGLPATSRQSSFAMGEGLVGQVAQNREPMLLSRQQQGTSIFSVKTVLGEVIPSTLYHLPLIQGNELLGVLVVGSVFAMNERARNVIQVVVSNLAAAIRNTQTYEHTQQQAHTLADYAHQQELSNHALRQQRDELTVLNAALEEANRVRSQFLSTMSHELRTPLASIIGFSQMIMRSTKKSPLSLRQNENVDRILKNAQHLLILINDVLDLAKIEAGRMDVTAIEVDLPELITSVVDETRSIAVDRKLDLTVSIQDGITSIETDPRKVRQILLNLVSNALKFTETGSVSVTAVRQPLINEHNAALEQIAISVVDTGIGISAEKQEHIFDAFYQVDNTNSRVYGGTGLGLSIVRELTTLLGGKVEIRSKEGVGSTFTVFLPVHLRDQRFVQEVRLNTLRGQAISSLSEVANEVARAANTATLGEEDNVDLPDEDEYLVVAVDDNPDVLQLIAASLEQTPYRVVGVQDSTRAVKVIQKLRPKAITLDIMMPKVNGWQILHQLKSNPVTASIPVILLTVLEDRSAGYVLGADEYLVKPVERDALIDVLQQLTNREYAVVVEEANTPISGEDPAPQTINVDSSVQQDDFGAMKPILLVHTEPDIHQLVEKLKDKTGYVIQKSSDGQDILHVIEKVRPDMLMMLVHADDSKFLGDHIKSVVEQTTVIPPPVQQIEDEQHLT</sequence>
<dbReference type="InterPro" id="IPR005467">
    <property type="entry name" value="His_kinase_dom"/>
</dbReference>
<evidence type="ECO:0000256" key="7">
    <source>
        <dbReference type="ARBA" id="ARBA00022777"/>
    </source>
</evidence>
<evidence type="ECO:0000256" key="1">
    <source>
        <dbReference type="ARBA" id="ARBA00000085"/>
    </source>
</evidence>
<dbReference type="Gene3D" id="1.10.287.130">
    <property type="match status" value="1"/>
</dbReference>
<comment type="catalytic activity">
    <reaction evidence="1">
        <text>ATP + protein L-histidine = ADP + protein N-phospho-L-histidine.</text>
        <dbReference type="EC" id="2.7.13.3"/>
    </reaction>
</comment>
<feature type="modified residue" description="4-aspartylphosphate" evidence="10">
    <location>
        <position position="819"/>
    </location>
</feature>
<protein>
    <recommendedName>
        <fullName evidence="9">Circadian input-output histidine kinase CikA</fullName>
        <ecNumber evidence="4">2.7.13.3</ecNumber>
    </recommendedName>
</protein>
<accession>A0A5J4KXS7</accession>
<dbReference type="InterPro" id="IPR001789">
    <property type="entry name" value="Sig_transdc_resp-reg_receiver"/>
</dbReference>
<dbReference type="InterPro" id="IPR011006">
    <property type="entry name" value="CheY-like_superfamily"/>
</dbReference>
<dbReference type="SMART" id="SM00388">
    <property type="entry name" value="HisKA"/>
    <property type="match status" value="1"/>
</dbReference>
<evidence type="ECO:0000313" key="15">
    <source>
        <dbReference type="EMBL" id="GER90929.1"/>
    </source>
</evidence>
<dbReference type="RefSeq" id="WP_151758637.1">
    <property type="nucleotide sequence ID" value="NZ_BKZW01000003.1"/>
</dbReference>
<dbReference type="Gene3D" id="6.10.340.10">
    <property type="match status" value="1"/>
</dbReference>
<feature type="transmembrane region" description="Helical" evidence="11">
    <location>
        <begin position="25"/>
        <end position="46"/>
    </location>
</feature>
<dbReference type="SUPFAM" id="SSF52172">
    <property type="entry name" value="CheY-like"/>
    <property type="match status" value="1"/>
</dbReference>
<keyword evidence="7" id="KW-0418">Kinase</keyword>
<dbReference type="GO" id="GO:0009927">
    <property type="term" value="F:histidine phosphotransfer kinase activity"/>
    <property type="evidence" value="ECO:0007669"/>
    <property type="project" value="TreeGrafter"/>
</dbReference>
<evidence type="ECO:0000256" key="8">
    <source>
        <dbReference type="ARBA" id="ARBA00023012"/>
    </source>
</evidence>
<evidence type="ECO:0000256" key="6">
    <source>
        <dbReference type="ARBA" id="ARBA00022679"/>
    </source>
</evidence>
<dbReference type="Gene3D" id="3.30.565.10">
    <property type="entry name" value="Histidine kinase-like ATPase, C-terminal domain"/>
    <property type="match status" value="1"/>
</dbReference>
<dbReference type="SUPFAM" id="SSF55781">
    <property type="entry name" value="GAF domain-like"/>
    <property type="match status" value="1"/>
</dbReference>
<dbReference type="Proteomes" id="UP000326912">
    <property type="component" value="Unassembled WGS sequence"/>
</dbReference>
<dbReference type="Pfam" id="PF00072">
    <property type="entry name" value="Response_reg"/>
    <property type="match status" value="1"/>
</dbReference>
<dbReference type="Pfam" id="PF00672">
    <property type="entry name" value="HAMP"/>
    <property type="match status" value="1"/>
</dbReference>
<evidence type="ECO:0000259" key="12">
    <source>
        <dbReference type="PROSITE" id="PS50109"/>
    </source>
</evidence>
<dbReference type="InterPro" id="IPR003594">
    <property type="entry name" value="HATPase_dom"/>
</dbReference>
<dbReference type="Pfam" id="PF00512">
    <property type="entry name" value="HisKA"/>
    <property type="match status" value="1"/>
</dbReference>
<dbReference type="SMART" id="SM00065">
    <property type="entry name" value="GAF"/>
    <property type="match status" value="1"/>
</dbReference>
<keyword evidence="11" id="KW-1133">Transmembrane helix</keyword>
<gene>
    <name evidence="15" type="ORF">KDW_50910</name>
</gene>
<proteinExistence type="inferred from homology"/>
<keyword evidence="6" id="KW-0808">Transferase</keyword>
<feature type="domain" description="Histidine kinase" evidence="12">
    <location>
        <begin position="489"/>
        <end position="717"/>
    </location>
</feature>
<dbReference type="PROSITE" id="PS50885">
    <property type="entry name" value="HAMP"/>
    <property type="match status" value="1"/>
</dbReference>
<keyword evidence="16" id="KW-1185">Reference proteome</keyword>
<dbReference type="PANTHER" id="PTHR43047:SF63">
    <property type="entry name" value="HISTIDINE KINASE"/>
    <property type="match status" value="1"/>
</dbReference>
<evidence type="ECO:0000259" key="13">
    <source>
        <dbReference type="PROSITE" id="PS50110"/>
    </source>
</evidence>
<organism evidence="15 16">
    <name type="scientific">Dictyobacter vulcani</name>
    <dbReference type="NCBI Taxonomy" id="2607529"/>
    <lineage>
        <taxon>Bacteria</taxon>
        <taxon>Bacillati</taxon>
        <taxon>Chloroflexota</taxon>
        <taxon>Ktedonobacteria</taxon>
        <taxon>Ktedonobacterales</taxon>
        <taxon>Dictyobacteraceae</taxon>
        <taxon>Dictyobacter</taxon>
    </lineage>
</organism>
<keyword evidence="11" id="KW-0472">Membrane</keyword>
<comment type="caution">
    <text evidence="15">The sequence shown here is derived from an EMBL/GenBank/DDBJ whole genome shotgun (WGS) entry which is preliminary data.</text>
</comment>
<evidence type="ECO:0000256" key="4">
    <source>
        <dbReference type="ARBA" id="ARBA00012438"/>
    </source>
</evidence>
<reference evidence="15 16" key="1">
    <citation type="submission" date="2019-10" db="EMBL/GenBank/DDBJ databases">
        <title>Dictyobacter vulcani sp. nov., within the class Ktedonobacteria, isolated from soil of volcanic Mt. Zao.</title>
        <authorList>
            <person name="Zheng Y."/>
            <person name="Wang C.M."/>
            <person name="Sakai Y."/>
            <person name="Abe K."/>
            <person name="Yokota A."/>
            <person name="Yabe S."/>
        </authorList>
    </citation>
    <scope>NUCLEOTIDE SEQUENCE [LARGE SCALE GENOMIC DNA]</scope>
    <source>
        <strain evidence="15 16">W12</strain>
    </source>
</reference>
<keyword evidence="11" id="KW-0812">Transmembrane</keyword>
<evidence type="ECO:0000259" key="14">
    <source>
        <dbReference type="PROSITE" id="PS50885"/>
    </source>
</evidence>
<dbReference type="Pfam" id="PF02518">
    <property type="entry name" value="HATPase_c"/>
    <property type="match status" value="1"/>
</dbReference>
<dbReference type="InterPro" id="IPR029016">
    <property type="entry name" value="GAF-like_dom_sf"/>
</dbReference>
<evidence type="ECO:0000256" key="2">
    <source>
        <dbReference type="ARBA" id="ARBA00004370"/>
    </source>
</evidence>
<dbReference type="FunFam" id="3.30.565.10:FF:000010">
    <property type="entry name" value="Sensor histidine kinase RcsC"/>
    <property type="match status" value="1"/>
</dbReference>
<evidence type="ECO:0000256" key="11">
    <source>
        <dbReference type="SAM" id="Phobius"/>
    </source>
</evidence>
<feature type="domain" description="Response regulatory" evidence="13">
    <location>
        <begin position="770"/>
        <end position="883"/>
    </location>
</feature>
<dbReference type="PROSITE" id="PS50109">
    <property type="entry name" value="HIS_KIN"/>
    <property type="match status" value="1"/>
</dbReference>
<comment type="subcellular location">
    <subcellularLocation>
        <location evidence="2">Membrane</location>
    </subcellularLocation>
</comment>
<dbReference type="SUPFAM" id="SSF55874">
    <property type="entry name" value="ATPase domain of HSP90 chaperone/DNA topoisomerase II/histidine kinase"/>
    <property type="match status" value="1"/>
</dbReference>
<evidence type="ECO:0000313" key="16">
    <source>
        <dbReference type="Proteomes" id="UP000326912"/>
    </source>
</evidence>
<dbReference type="PANTHER" id="PTHR43047">
    <property type="entry name" value="TWO-COMPONENT HISTIDINE PROTEIN KINASE"/>
    <property type="match status" value="1"/>
</dbReference>
<dbReference type="SUPFAM" id="SSF47384">
    <property type="entry name" value="Homodimeric domain of signal transducing histidine kinase"/>
    <property type="match status" value="1"/>
</dbReference>
<dbReference type="AlphaFoldDB" id="A0A5J4KXS7"/>
<dbReference type="InterPro" id="IPR036097">
    <property type="entry name" value="HisK_dim/P_sf"/>
</dbReference>
<dbReference type="InterPro" id="IPR036890">
    <property type="entry name" value="HATPase_C_sf"/>
</dbReference>
<dbReference type="GO" id="GO:0005886">
    <property type="term" value="C:plasma membrane"/>
    <property type="evidence" value="ECO:0007669"/>
    <property type="project" value="TreeGrafter"/>
</dbReference>